<accession>A0AC61PP45</accession>
<comment type="caution">
    <text evidence="1">The sequence shown here is derived from an EMBL/GenBank/DDBJ whole genome shotgun (WGS) entry which is preliminary data.</text>
</comment>
<dbReference type="Proteomes" id="UP000192328">
    <property type="component" value="Unassembled WGS sequence"/>
</dbReference>
<sequence>MRIGIIGAGHLGKALIAGLVRSGLDQEQIILNARSAETMDAVKQTYPGIIVTADKKHLAAGSDVIVVVVKAQNAREVFTEIRETDLSGKTIISFMAGVSLNDMREWLQDTCREYALIRMMPTVGISICKGVIGVSCDHDPAGSDNVMDLFRHLGYVIRLPEEKLESITICAASGLAFTAYLMKAYRDSCNRLIDDPSVSEEITLRVFENVIESIRNEGSTFEKLIEQICTKGGTTEAGMNILQNSSLNGIINQCLDSAYARVSGLKGE</sequence>
<keyword evidence="2" id="KW-1185">Reference proteome</keyword>
<protein>
    <submittedName>
        <fullName evidence="1">Pyrroline-5-carboxylate reductase</fullName>
    </submittedName>
</protein>
<organism evidence="1 2">
    <name type="scientific">Aristaeella lactis</name>
    <dbReference type="NCBI Taxonomy" id="3046383"/>
    <lineage>
        <taxon>Bacteria</taxon>
        <taxon>Bacillati</taxon>
        <taxon>Bacillota</taxon>
        <taxon>Clostridia</taxon>
        <taxon>Eubacteriales</taxon>
        <taxon>Aristaeellaceae</taxon>
        <taxon>Aristaeella</taxon>
    </lineage>
</organism>
<reference evidence="1" key="1">
    <citation type="submission" date="2017-04" db="EMBL/GenBank/DDBJ databases">
        <authorList>
            <person name="Varghese N."/>
            <person name="Submissions S."/>
        </authorList>
    </citation>
    <scope>NUCLEOTIDE SEQUENCE</scope>
    <source>
        <strain evidence="1">WTE2008</strain>
    </source>
</reference>
<gene>
    <name evidence="1" type="ORF">SAMN06297397_2663</name>
</gene>
<evidence type="ECO:0000313" key="1">
    <source>
        <dbReference type="EMBL" id="SMC81303.1"/>
    </source>
</evidence>
<proteinExistence type="predicted"/>
<dbReference type="EMBL" id="FWXZ01000006">
    <property type="protein sequence ID" value="SMC81303.1"/>
    <property type="molecule type" value="Genomic_DNA"/>
</dbReference>
<name>A0AC61PP45_9FIRM</name>
<evidence type="ECO:0000313" key="2">
    <source>
        <dbReference type="Proteomes" id="UP000192328"/>
    </source>
</evidence>